<dbReference type="AlphaFoldDB" id="A0A955I319"/>
<dbReference type="PANTHER" id="PTHR42208">
    <property type="entry name" value="HEAVY METAL TRANSPORTER-RELATED"/>
    <property type="match status" value="1"/>
</dbReference>
<dbReference type="InterPro" id="IPR008972">
    <property type="entry name" value="Cupredoxin"/>
</dbReference>
<feature type="transmembrane region" description="Helical" evidence="2">
    <location>
        <begin position="269"/>
        <end position="290"/>
    </location>
</feature>
<keyword evidence="2" id="KW-0812">Transmembrane</keyword>
<dbReference type="Gene3D" id="2.60.40.420">
    <property type="entry name" value="Cupredoxins - blue copper proteins"/>
    <property type="match status" value="1"/>
</dbReference>
<comment type="caution">
    <text evidence="4">The sequence shown here is derived from an EMBL/GenBank/DDBJ whole genome shotgun (WGS) entry which is preliminary data.</text>
</comment>
<feature type="transmembrane region" description="Helical" evidence="2">
    <location>
        <begin position="102"/>
        <end position="120"/>
    </location>
</feature>
<keyword evidence="2" id="KW-0472">Membrane</keyword>
<protein>
    <submittedName>
        <fullName evidence="4">Sulfite exporter TauE/SafE family protein</fullName>
    </submittedName>
</protein>
<gene>
    <name evidence="4" type="ORF">KC685_04070</name>
</gene>
<dbReference type="Pfam" id="PF00403">
    <property type="entry name" value="HMA"/>
    <property type="match status" value="1"/>
</dbReference>
<evidence type="ECO:0000256" key="1">
    <source>
        <dbReference type="ARBA" id="ARBA00022723"/>
    </source>
</evidence>
<proteinExistence type="predicted"/>
<evidence type="ECO:0000313" key="5">
    <source>
        <dbReference type="Proteomes" id="UP000741282"/>
    </source>
</evidence>
<accession>A0A955I319</accession>
<dbReference type="Gene3D" id="3.30.70.100">
    <property type="match status" value="1"/>
</dbReference>
<sequence length="475" mass="51737">MSKSNKQKQCTFYVDGMHCPSCELLIEKKLLKNDNIEYVDASLSDNRVHIEYTGEKPDIDELNEQVEDLGYQFVTHKIKRDNSPVISFSGGQMKVNPTKLSYYTKIVLVVISLLIAFYFFEKLQVGQYVSVDSSSSLGAFFLLGVVAGLSSCAALVGGLLLSMSKQWNEVYIDADSDIQKAQPHIMFNVGRLLSFLLLGGVLGTIGSAISFYNTIVFSVLVVLVSLMMLVLALQMLGVGWAQRFRLTAPKFITRTVSDESRFQGKYMPFITGALTFFLPCGFTLVAQGLAVTSGNFIQGALIMLVFALGTLPILIAISFSGVQFNKKPHLTAKFNLVAGLLIVFFVIYNINGQLNVLGVPSLSDIDLSSKKTEEVLVETDNVDSNGVQQLNLVAKGFEYIPQSSTTLKAGVDTVIVVDNQGIQGCGAYLASRGLIEGFVELKPGQNRIEIGAPMAGTYKITCTMGMVPPVTVKVI</sequence>
<feature type="domain" description="HMA" evidence="3">
    <location>
        <begin position="8"/>
        <end position="74"/>
    </location>
</feature>
<dbReference type="InterPro" id="IPR036163">
    <property type="entry name" value="HMA_dom_sf"/>
</dbReference>
<dbReference type="PANTHER" id="PTHR42208:SF1">
    <property type="entry name" value="HEAVY METAL TRANSPORTER"/>
    <property type="match status" value="1"/>
</dbReference>
<feature type="transmembrane region" description="Helical" evidence="2">
    <location>
        <begin position="140"/>
        <end position="161"/>
    </location>
</feature>
<feature type="transmembrane region" description="Helical" evidence="2">
    <location>
        <begin position="334"/>
        <end position="351"/>
    </location>
</feature>
<organism evidence="4 5">
    <name type="scientific">Candidatus Dojkabacteria bacterium</name>
    <dbReference type="NCBI Taxonomy" id="2099670"/>
    <lineage>
        <taxon>Bacteria</taxon>
        <taxon>Candidatus Dojkabacteria</taxon>
    </lineage>
</organism>
<dbReference type="InterPro" id="IPR017969">
    <property type="entry name" value="Heavy-metal-associated_CS"/>
</dbReference>
<dbReference type="InterPro" id="IPR039447">
    <property type="entry name" value="UreH-like_TM_dom"/>
</dbReference>
<name>A0A955I319_9BACT</name>
<dbReference type="PROSITE" id="PS01047">
    <property type="entry name" value="HMA_1"/>
    <property type="match status" value="1"/>
</dbReference>
<reference evidence="4" key="2">
    <citation type="journal article" date="2021" name="Microbiome">
        <title>Successional dynamics and alternative stable states in a saline activated sludge microbial community over 9 years.</title>
        <authorList>
            <person name="Wang Y."/>
            <person name="Ye J."/>
            <person name="Ju F."/>
            <person name="Liu L."/>
            <person name="Boyd J.A."/>
            <person name="Deng Y."/>
            <person name="Parks D.H."/>
            <person name="Jiang X."/>
            <person name="Yin X."/>
            <person name="Woodcroft B.J."/>
            <person name="Tyson G.W."/>
            <person name="Hugenholtz P."/>
            <person name="Polz M.F."/>
            <person name="Zhang T."/>
        </authorList>
    </citation>
    <scope>NUCLEOTIDE SEQUENCE</scope>
    <source>
        <strain evidence="4">HKST-UBA17</strain>
    </source>
</reference>
<keyword evidence="2" id="KW-1133">Transmembrane helix</keyword>
<feature type="transmembrane region" description="Helical" evidence="2">
    <location>
        <begin position="189"/>
        <end position="209"/>
    </location>
</feature>
<dbReference type="GO" id="GO:0046872">
    <property type="term" value="F:metal ion binding"/>
    <property type="evidence" value="ECO:0007669"/>
    <property type="project" value="UniProtKB-KW"/>
</dbReference>
<dbReference type="SUPFAM" id="SSF55008">
    <property type="entry name" value="HMA, heavy metal-associated domain"/>
    <property type="match status" value="1"/>
</dbReference>
<evidence type="ECO:0000313" key="4">
    <source>
        <dbReference type="EMBL" id="MCA9377069.1"/>
    </source>
</evidence>
<dbReference type="InterPro" id="IPR006121">
    <property type="entry name" value="HMA_dom"/>
</dbReference>
<dbReference type="CDD" id="cd00371">
    <property type="entry name" value="HMA"/>
    <property type="match status" value="1"/>
</dbReference>
<feature type="transmembrane region" description="Helical" evidence="2">
    <location>
        <begin position="215"/>
        <end position="241"/>
    </location>
</feature>
<evidence type="ECO:0000256" key="2">
    <source>
        <dbReference type="SAM" id="Phobius"/>
    </source>
</evidence>
<dbReference type="Pfam" id="PF13386">
    <property type="entry name" value="DsbD_2"/>
    <property type="match status" value="1"/>
</dbReference>
<dbReference type="PROSITE" id="PS50846">
    <property type="entry name" value="HMA_2"/>
    <property type="match status" value="1"/>
</dbReference>
<keyword evidence="1" id="KW-0479">Metal-binding</keyword>
<dbReference type="Proteomes" id="UP000741282">
    <property type="component" value="Unassembled WGS sequence"/>
</dbReference>
<dbReference type="EMBL" id="JAGQLN010000016">
    <property type="protein sequence ID" value="MCA9377069.1"/>
    <property type="molecule type" value="Genomic_DNA"/>
</dbReference>
<evidence type="ECO:0000259" key="3">
    <source>
        <dbReference type="PROSITE" id="PS50846"/>
    </source>
</evidence>
<reference evidence="4" key="1">
    <citation type="submission" date="2020-04" db="EMBL/GenBank/DDBJ databases">
        <authorList>
            <person name="Zhang T."/>
        </authorList>
    </citation>
    <scope>NUCLEOTIDE SEQUENCE</scope>
    <source>
        <strain evidence="4">HKST-UBA17</strain>
    </source>
</reference>
<feature type="transmembrane region" description="Helical" evidence="2">
    <location>
        <begin position="296"/>
        <end position="322"/>
    </location>
</feature>